<organism evidence="1 2">
    <name type="scientific">Solanum bulbocastanum</name>
    <name type="common">Wild potato</name>
    <dbReference type="NCBI Taxonomy" id="147425"/>
    <lineage>
        <taxon>Eukaryota</taxon>
        <taxon>Viridiplantae</taxon>
        <taxon>Streptophyta</taxon>
        <taxon>Embryophyta</taxon>
        <taxon>Tracheophyta</taxon>
        <taxon>Spermatophyta</taxon>
        <taxon>Magnoliopsida</taxon>
        <taxon>eudicotyledons</taxon>
        <taxon>Gunneridae</taxon>
        <taxon>Pentapetalae</taxon>
        <taxon>asterids</taxon>
        <taxon>lamiids</taxon>
        <taxon>Solanales</taxon>
        <taxon>Solanaceae</taxon>
        <taxon>Solanoideae</taxon>
        <taxon>Solaneae</taxon>
        <taxon>Solanum</taxon>
    </lineage>
</organism>
<comment type="caution">
    <text evidence="1">The sequence shown here is derived from an EMBL/GenBank/DDBJ whole genome shotgun (WGS) entry which is preliminary data.</text>
</comment>
<gene>
    <name evidence="1" type="ORF">RDI58_024900</name>
</gene>
<reference evidence="1 2" key="1">
    <citation type="submission" date="2024-02" db="EMBL/GenBank/DDBJ databases">
        <title>de novo genome assembly of Solanum bulbocastanum strain 11H21.</title>
        <authorList>
            <person name="Hosaka A.J."/>
        </authorList>
    </citation>
    <scope>NUCLEOTIDE SEQUENCE [LARGE SCALE GENOMIC DNA]</scope>
    <source>
        <tissue evidence="1">Young leaves</tissue>
    </source>
</reference>
<name>A0AAN8Y3V8_SOLBU</name>
<dbReference type="EMBL" id="JBANQN010000010">
    <property type="protein sequence ID" value="KAK6778182.1"/>
    <property type="molecule type" value="Genomic_DNA"/>
</dbReference>
<evidence type="ECO:0000313" key="1">
    <source>
        <dbReference type="EMBL" id="KAK6778182.1"/>
    </source>
</evidence>
<protein>
    <submittedName>
        <fullName evidence="1">Uncharacterized protein</fullName>
    </submittedName>
</protein>
<keyword evidence="2" id="KW-1185">Reference proteome</keyword>
<evidence type="ECO:0000313" key="2">
    <source>
        <dbReference type="Proteomes" id="UP001371456"/>
    </source>
</evidence>
<proteinExistence type="predicted"/>
<dbReference type="AlphaFoldDB" id="A0AAN8Y3V8"/>
<sequence>MNSDRSEVMKDTEEEPLINNRGLKVMPFIMGVVADTINNSIQEAISSSLRIQRYQHLHRTNRVANDVFVEWIWASDHRSKWD</sequence>
<dbReference type="Proteomes" id="UP001371456">
    <property type="component" value="Unassembled WGS sequence"/>
</dbReference>
<accession>A0AAN8Y3V8</accession>